<dbReference type="InterPro" id="IPR036576">
    <property type="entry name" value="WRKY_dom_sf"/>
</dbReference>
<keyword evidence="4" id="KW-0804">Transcription</keyword>
<dbReference type="GO" id="GO:0003700">
    <property type="term" value="F:DNA-binding transcription factor activity"/>
    <property type="evidence" value="ECO:0007669"/>
    <property type="project" value="InterPro"/>
</dbReference>
<evidence type="ECO:0000256" key="3">
    <source>
        <dbReference type="ARBA" id="ARBA00023125"/>
    </source>
</evidence>
<dbReference type="InterPro" id="IPR003657">
    <property type="entry name" value="WRKY_dom"/>
</dbReference>
<dbReference type="EMBL" id="JN117932">
    <property type="protein sequence ID" value="AER70304.1"/>
    <property type="molecule type" value="mRNA"/>
</dbReference>
<comment type="subcellular location">
    <subcellularLocation>
        <location evidence="1">Nucleus</location>
    </subcellularLocation>
</comment>
<evidence type="ECO:0000256" key="4">
    <source>
        <dbReference type="ARBA" id="ARBA00023163"/>
    </source>
</evidence>
<feature type="region of interest" description="Disordered" evidence="6">
    <location>
        <begin position="288"/>
        <end position="370"/>
    </location>
</feature>
<evidence type="ECO:0000256" key="6">
    <source>
        <dbReference type="SAM" id="MobiDB-lite"/>
    </source>
</evidence>
<dbReference type="PANTHER" id="PTHR31282">
    <property type="entry name" value="WRKY TRANSCRIPTION FACTOR 21-RELATED"/>
    <property type="match status" value="1"/>
</dbReference>
<dbReference type="Gene3D" id="2.20.25.80">
    <property type="entry name" value="WRKY domain"/>
    <property type="match status" value="1"/>
</dbReference>
<dbReference type="AlphaFoldDB" id="G8GB85"/>
<organism evidence="8">
    <name type="scientific">(Populus tomentosa x Populus bolleana) x Populus tomentosa</name>
    <dbReference type="NCBI Taxonomy" id="418444"/>
    <lineage>
        <taxon>Eukaryota</taxon>
        <taxon>Viridiplantae</taxon>
        <taxon>Streptophyta</taxon>
        <taxon>Embryophyta</taxon>
        <taxon>Tracheophyta</taxon>
        <taxon>Spermatophyta</taxon>
        <taxon>Magnoliopsida</taxon>
        <taxon>eudicotyledons</taxon>
        <taxon>Gunneridae</taxon>
        <taxon>Pentapetalae</taxon>
        <taxon>rosids</taxon>
        <taxon>fabids</taxon>
        <taxon>Malpighiales</taxon>
        <taxon>Salicaceae</taxon>
        <taxon>Saliceae</taxon>
        <taxon>Populus</taxon>
    </lineage>
</organism>
<feature type="domain" description="WRKY" evidence="7">
    <location>
        <begin position="186"/>
        <end position="248"/>
    </location>
</feature>
<reference evidence="8" key="1">
    <citation type="submission" date="2011-06" db="EMBL/GenBank/DDBJ databases">
        <title>Isolation and characterization of WRKY transcription factor genes from Populus tomentosa [(P. tomentosa x P. bolleana) x P. tomentosa].</title>
        <authorList>
            <person name="Lei Y."/>
            <person name="Zhang Z.Y."/>
            <person name="Liu W.F."/>
            <person name="Lin S.Z."/>
        </authorList>
    </citation>
    <scope>NUCLEOTIDE SEQUENCE</scope>
</reference>
<dbReference type="SMART" id="SM00774">
    <property type="entry name" value="WRKY"/>
    <property type="match status" value="1"/>
</dbReference>
<feature type="compositionally biased region" description="Low complexity" evidence="6">
    <location>
        <begin position="297"/>
        <end position="322"/>
    </location>
</feature>
<dbReference type="GO" id="GO:0005634">
    <property type="term" value="C:nucleus"/>
    <property type="evidence" value="ECO:0007669"/>
    <property type="project" value="UniProtKB-SubCell"/>
</dbReference>
<keyword evidence="5" id="KW-0539">Nucleus</keyword>
<evidence type="ECO:0000256" key="2">
    <source>
        <dbReference type="ARBA" id="ARBA00023015"/>
    </source>
</evidence>
<dbReference type="Pfam" id="PF03106">
    <property type="entry name" value="WRKY"/>
    <property type="match status" value="1"/>
</dbReference>
<feature type="compositionally biased region" description="Polar residues" evidence="6">
    <location>
        <begin position="341"/>
        <end position="350"/>
    </location>
</feature>
<evidence type="ECO:0000259" key="7">
    <source>
        <dbReference type="PROSITE" id="PS50811"/>
    </source>
</evidence>
<gene>
    <name evidence="8" type="primary">WRKY36</name>
</gene>
<dbReference type="PROSITE" id="PS50811">
    <property type="entry name" value="WRKY"/>
    <property type="match status" value="1"/>
</dbReference>
<keyword evidence="2" id="KW-0805">Transcription regulation</keyword>
<feature type="region of interest" description="Disordered" evidence="6">
    <location>
        <begin position="129"/>
        <end position="189"/>
    </location>
</feature>
<sequence length="370" mass="39849">MDDTISLILHGCKLAKDLELNLANSASQPETLSKLCEEIIRVFANARERLHVHQLGTTLYPHPVLFREPQDLQQQQNTDPILQEWLGTSCTSAMETLFHQTQGVMAERSALGLIESKIGGGIQMGSGGLAIESGSRSDVQAGDASDSGRGSSSSEKRPRTRINDDAEKRTVRVPAQQFGNTEIPPEDGFSWRKYGQKEILGSRFPRAYYRCTNQNLYNCPAKKQVQRLDDDPCRLEVVYRGEHTCHMSATAPSAPPPAPGITQEMAQTMIGQPQPSAATSLGRWVEFRLGPGGGAGSSSSSSSSSSMAAGSSGSAAGPSTAGRFGKEADYPITDMADAMFNSGSSSTNSMELIFPSISEEKRDQPSDKNN</sequence>
<dbReference type="GO" id="GO:0043565">
    <property type="term" value="F:sequence-specific DNA binding"/>
    <property type="evidence" value="ECO:0007669"/>
    <property type="project" value="InterPro"/>
</dbReference>
<proteinExistence type="evidence at transcript level"/>
<protein>
    <submittedName>
        <fullName evidence="8">WRKY transcription factor</fullName>
    </submittedName>
</protein>
<feature type="compositionally biased region" description="Basic and acidic residues" evidence="6">
    <location>
        <begin position="154"/>
        <end position="170"/>
    </location>
</feature>
<dbReference type="SUPFAM" id="SSF118290">
    <property type="entry name" value="WRKY DNA-binding domain"/>
    <property type="match status" value="1"/>
</dbReference>
<evidence type="ECO:0000256" key="1">
    <source>
        <dbReference type="ARBA" id="ARBA00004123"/>
    </source>
</evidence>
<feature type="compositionally biased region" description="Basic and acidic residues" evidence="6">
    <location>
        <begin position="358"/>
        <end position="370"/>
    </location>
</feature>
<name>G8GB85_9ROSI</name>
<evidence type="ECO:0000256" key="5">
    <source>
        <dbReference type="ARBA" id="ARBA00023242"/>
    </source>
</evidence>
<feature type="compositionally biased region" description="Low complexity" evidence="6">
    <location>
        <begin position="141"/>
        <end position="153"/>
    </location>
</feature>
<accession>G8GB85</accession>
<keyword evidence="3" id="KW-0238">DNA-binding</keyword>
<evidence type="ECO:0000313" key="8">
    <source>
        <dbReference type="EMBL" id="AER70304.1"/>
    </source>
</evidence>
<dbReference type="InterPro" id="IPR044810">
    <property type="entry name" value="WRKY_plant"/>
</dbReference>